<keyword evidence="1" id="KW-0812">Transmembrane</keyword>
<feature type="transmembrane region" description="Helical" evidence="1">
    <location>
        <begin position="7"/>
        <end position="26"/>
    </location>
</feature>
<dbReference type="SUPFAM" id="SSF53474">
    <property type="entry name" value="alpha/beta-Hydrolases"/>
    <property type="match status" value="1"/>
</dbReference>
<evidence type="ECO:0000313" key="3">
    <source>
        <dbReference type="EMBL" id="MBN3544946.1"/>
    </source>
</evidence>
<dbReference type="InterPro" id="IPR029058">
    <property type="entry name" value="AB_hydrolase_fold"/>
</dbReference>
<dbReference type="EMBL" id="JAFHKS010000042">
    <property type="protein sequence ID" value="MBN3544946.1"/>
    <property type="molecule type" value="Genomic_DNA"/>
</dbReference>
<accession>A0ABS2ZEC8</accession>
<keyword evidence="4" id="KW-1185">Reference proteome</keyword>
<gene>
    <name evidence="3" type="ORF">JYA64_06555</name>
</gene>
<dbReference type="RefSeq" id="WP_188403406.1">
    <property type="nucleotide sequence ID" value="NZ_BMCE01000002.1"/>
</dbReference>
<dbReference type="Pfam" id="PF01764">
    <property type="entry name" value="Lipase_3"/>
    <property type="match status" value="1"/>
</dbReference>
<organism evidence="3 4">
    <name type="scientific">Fictibacillus barbaricus</name>
    <dbReference type="NCBI Taxonomy" id="182136"/>
    <lineage>
        <taxon>Bacteria</taxon>
        <taxon>Bacillati</taxon>
        <taxon>Bacillota</taxon>
        <taxon>Bacilli</taxon>
        <taxon>Bacillales</taxon>
        <taxon>Fictibacillaceae</taxon>
        <taxon>Fictibacillus</taxon>
    </lineage>
</organism>
<dbReference type="InterPro" id="IPR051218">
    <property type="entry name" value="Sec_MonoDiacylglyc_Lipase"/>
</dbReference>
<comment type="caution">
    <text evidence="3">The sequence shown here is derived from an EMBL/GenBank/DDBJ whole genome shotgun (WGS) entry which is preliminary data.</text>
</comment>
<dbReference type="Proteomes" id="UP001319060">
    <property type="component" value="Unassembled WGS sequence"/>
</dbReference>
<dbReference type="PANTHER" id="PTHR45856:SF24">
    <property type="entry name" value="FUNGAL LIPASE-LIKE DOMAIN-CONTAINING PROTEIN"/>
    <property type="match status" value="1"/>
</dbReference>
<dbReference type="InterPro" id="IPR002921">
    <property type="entry name" value="Fungal_lipase-type"/>
</dbReference>
<evidence type="ECO:0000313" key="4">
    <source>
        <dbReference type="Proteomes" id="UP001319060"/>
    </source>
</evidence>
<feature type="domain" description="Fungal lipase-type" evidence="2">
    <location>
        <begin position="65"/>
        <end position="193"/>
    </location>
</feature>
<sequence>MTTRKEVFAFNGELALLLAVMSYQAYMVQEVDVFALPAGFVFNRAVTSNAGEAFGYIAESPDMIVVAFRGTKTLTNVSSYLDAVQIPYPYVENCGKTHRGITRIYQTFRDKIIQTIKHLSTEKQIVVTGHSLGGSLAALLTMDIAVNTAFKNPILYSFASLPIADDVFTKKFYRAVKNSIRIVNVHDAISNCMTPLFFRNKPLLNLPVGREFQLNFNNNHFIQNHRMLSYIHFLIKRYPKAHEKVCKRNPGFCPDVSIYE</sequence>
<dbReference type="CDD" id="cd00519">
    <property type="entry name" value="Lipase_3"/>
    <property type="match status" value="1"/>
</dbReference>
<proteinExistence type="predicted"/>
<protein>
    <submittedName>
        <fullName evidence="3">Lipase family protein</fullName>
    </submittedName>
</protein>
<dbReference type="PANTHER" id="PTHR45856">
    <property type="entry name" value="ALPHA/BETA-HYDROLASES SUPERFAMILY PROTEIN"/>
    <property type="match status" value="1"/>
</dbReference>
<evidence type="ECO:0000259" key="2">
    <source>
        <dbReference type="Pfam" id="PF01764"/>
    </source>
</evidence>
<dbReference type="Gene3D" id="3.40.50.1820">
    <property type="entry name" value="alpha/beta hydrolase"/>
    <property type="match status" value="1"/>
</dbReference>
<keyword evidence="1" id="KW-0472">Membrane</keyword>
<keyword evidence="1" id="KW-1133">Transmembrane helix</keyword>
<name>A0ABS2ZEC8_9BACL</name>
<evidence type="ECO:0000256" key="1">
    <source>
        <dbReference type="SAM" id="Phobius"/>
    </source>
</evidence>
<reference evidence="3 4" key="1">
    <citation type="submission" date="2021-01" db="EMBL/GenBank/DDBJ databases">
        <title>Genome Sequencing of Type Strains.</title>
        <authorList>
            <person name="Lemaire J.F."/>
            <person name="Inderbitzin P."/>
            <person name="Collins S.B."/>
            <person name="Wespe N."/>
            <person name="Knight-Connoni V."/>
        </authorList>
    </citation>
    <scope>NUCLEOTIDE SEQUENCE [LARGE SCALE GENOMIC DNA]</scope>
    <source>
        <strain evidence="3 4">DSM 14730</strain>
    </source>
</reference>